<comment type="caution">
    <text evidence="2">The sequence shown here is derived from an EMBL/GenBank/DDBJ whole genome shotgun (WGS) entry which is preliminary data.</text>
</comment>
<keyword evidence="3" id="KW-1185">Reference proteome</keyword>
<dbReference type="Gene3D" id="1.10.287.1490">
    <property type="match status" value="1"/>
</dbReference>
<reference evidence="2" key="1">
    <citation type="submission" date="2021-06" db="EMBL/GenBank/DDBJ databases">
        <authorList>
            <person name="Kallberg Y."/>
            <person name="Tangrot J."/>
            <person name="Rosling A."/>
        </authorList>
    </citation>
    <scope>NUCLEOTIDE SEQUENCE</scope>
    <source>
        <strain evidence="2">MA453B</strain>
    </source>
</reference>
<feature type="compositionally biased region" description="Basic and acidic residues" evidence="1">
    <location>
        <begin position="71"/>
        <end position="93"/>
    </location>
</feature>
<proteinExistence type="predicted"/>
<protein>
    <submittedName>
        <fullName evidence="2">9155_t:CDS:1</fullName>
    </submittedName>
</protein>
<dbReference type="AlphaFoldDB" id="A0A9N9EJF2"/>
<accession>A0A9N9EJF2</accession>
<evidence type="ECO:0000313" key="3">
    <source>
        <dbReference type="Proteomes" id="UP000789405"/>
    </source>
</evidence>
<sequence length="209" mass="23559">MKGINPNTLLLQSFSQLKSLPLKNTSKKSTKQKIDVIKTLRAKNKSYTSKITKKSTEQKTDVVKTLRAKNKSLESKNKSLESKNKGLESKNKSLESNNKSLESKNKSLESKNKSLESKNKSLESEVKKLKAENKKLQNKCQKSFPSNSVSTFSNVKIGKDFENEISRNLGFKGIICTVIDALSYFHGLCHQVVITNEKEIYQSIINMIP</sequence>
<feature type="compositionally biased region" description="Basic and acidic residues" evidence="1">
    <location>
        <begin position="54"/>
        <end position="64"/>
    </location>
</feature>
<evidence type="ECO:0000256" key="1">
    <source>
        <dbReference type="SAM" id="MobiDB-lite"/>
    </source>
</evidence>
<feature type="compositionally biased region" description="Basic and acidic residues" evidence="1">
    <location>
        <begin position="101"/>
        <end position="122"/>
    </location>
</feature>
<organism evidence="2 3">
    <name type="scientific">Dentiscutata erythropus</name>
    <dbReference type="NCBI Taxonomy" id="1348616"/>
    <lineage>
        <taxon>Eukaryota</taxon>
        <taxon>Fungi</taxon>
        <taxon>Fungi incertae sedis</taxon>
        <taxon>Mucoromycota</taxon>
        <taxon>Glomeromycotina</taxon>
        <taxon>Glomeromycetes</taxon>
        <taxon>Diversisporales</taxon>
        <taxon>Gigasporaceae</taxon>
        <taxon>Dentiscutata</taxon>
    </lineage>
</organism>
<evidence type="ECO:0000313" key="2">
    <source>
        <dbReference type="EMBL" id="CAG8676475.1"/>
    </source>
</evidence>
<dbReference type="EMBL" id="CAJVPY010007182">
    <property type="protein sequence ID" value="CAG8676475.1"/>
    <property type="molecule type" value="Genomic_DNA"/>
</dbReference>
<name>A0A9N9EJF2_9GLOM</name>
<gene>
    <name evidence="2" type="ORF">DERYTH_LOCUS11542</name>
</gene>
<feature type="region of interest" description="Disordered" evidence="1">
    <location>
        <begin position="45"/>
        <end position="122"/>
    </location>
</feature>
<dbReference type="Proteomes" id="UP000789405">
    <property type="component" value="Unassembled WGS sequence"/>
</dbReference>